<feature type="region of interest" description="Disordered" evidence="1">
    <location>
        <begin position="74"/>
        <end position="146"/>
    </location>
</feature>
<dbReference type="EMBL" id="JAZGQO010000006">
    <property type="protein sequence ID" value="KAK6185810.1"/>
    <property type="molecule type" value="Genomic_DNA"/>
</dbReference>
<name>A0AAN8K0Y0_PATCE</name>
<organism evidence="2 3">
    <name type="scientific">Patella caerulea</name>
    <name type="common">Rayed Mediterranean limpet</name>
    <dbReference type="NCBI Taxonomy" id="87958"/>
    <lineage>
        <taxon>Eukaryota</taxon>
        <taxon>Metazoa</taxon>
        <taxon>Spiralia</taxon>
        <taxon>Lophotrochozoa</taxon>
        <taxon>Mollusca</taxon>
        <taxon>Gastropoda</taxon>
        <taxon>Patellogastropoda</taxon>
        <taxon>Patelloidea</taxon>
        <taxon>Patellidae</taxon>
        <taxon>Patella</taxon>
    </lineage>
</organism>
<feature type="compositionally biased region" description="Low complexity" evidence="1">
    <location>
        <begin position="18"/>
        <end position="42"/>
    </location>
</feature>
<proteinExistence type="predicted"/>
<feature type="compositionally biased region" description="Polar residues" evidence="1">
    <location>
        <begin position="79"/>
        <end position="89"/>
    </location>
</feature>
<feature type="region of interest" description="Disordered" evidence="1">
    <location>
        <begin position="1"/>
        <end position="50"/>
    </location>
</feature>
<accession>A0AAN8K0Y0</accession>
<protein>
    <submittedName>
        <fullName evidence="2">Uncharacterized protein</fullName>
    </submittedName>
</protein>
<sequence>MSSSSSANVKPLPKWMLKSTQNSEKSTKNNKSGSKSSGSAGSPIPRKRLRKTIYCMTEKELLETAKDILKQAGKESMIDESNSSVNINQFGKRHDSKKSSNIDIKVSDETDDNDTFDDLFSTESSESEPCDPIITNKTDQPVTKKNKPDLSILDEIFL</sequence>
<dbReference type="Proteomes" id="UP001347796">
    <property type="component" value="Unassembled WGS sequence"/>
</dbReference>
<evidence type="ECO:0000313" key="2">
    <source>
        <dbReference type="EMBL" id="KAK6185810.1"/>
    </source>
</evidence>
<evidence type="ECO:0000256" key="1">
    <source>
        <dbReference type="SAM" id="MobiDB-lite"/>
    </source>
</evidence>
<keyword evidence="3" id="KW-1185">Reference proteome</keyword>
<evidence type="ECO:0000313" key="3">
    <source>
        <dbReference type="Proteomes" id="UP001347796"/>
    </source>
</evidence>
<reference evidence="2 3" key="1">
    <citation type="submission" date="2024-01" db="EMBL/GenBank/DDBJ databases">
        <title>The genome of the rayed Mediterranean limpet Patella caerulea (Linnaeus, 1758).</title>
        <authorList>
            <person name="Anh-Thu Weber A."/>
            <person name="Halstead-Nussloch G."/>
        </authorList>
    </citation>
    <scope>NUCLEOTIDE SEQUENCE [LARGE SCALE GENOMIC DNA]</scope>
    <source>
        <strain evidence="2">AATW-2023a</strain>
        <tissue evidence="2">Whole specimen</tissue>
    </source>
</reference>
<gene>
    <name evidence="2" type="ORF">SNE40_007959</name>
</gene>
<comment type="caution">
    <text evidence="2">The sequence shown here is derived from an EMBL/GenBank/DDBJ whole genome shotgun (WGS) entry which is preliminary data.</text>
</comment>
<dbReference type="AlphaFoldDB" id="A0AAN8K0Y0"/>
<feature type="compositionally biased region" description="Basic and acidic residues" evidence="1">
    <location>
        <begin position="97"/>
        <end position="108"/>
    </location>
</feature>